<dbReference type="GO" id="GO:0005576">
    <property type="term" value="C:extracellular region"/>
    <property type="evidence" value="ECO:0007669"/>
    <property type="project" value="UniProtKB-SubCell"/>
</dbReference>
<keyword evidence="5 11" id="KW-0645">Protease</keyword>
<evidence type="ECO:0000259" key="14">
    <source>
        <dbReference type="PROSITE" id="PS51695"/>
    </source>
</evidence>
<dbReference type="PROSITE" id="PS51695">
    <property type="entry name" value="SEDOLISIN"/>
    <property type="match status" value="1"/>
</dbReference>
<feature type="binding site" evidence="11">
    <location>
        <position position="633"/>
    </location>
    <ligand>
        <name>Ca(2+)</name>
        <dbReference type="ChEBI" id="CHEBI:29108"/>
    </ligand>
</feature>
<evidence type="ECO:0000256" key="12">
    <source>
        <dbReference type="SAM" id="MobiDB-lite"/>
    </source>
</evidence>
<feature type="region of interest" description="Disordered" evidence="12">
    <location>
        <begin position="65"/>
        <end position="90"/>
    </location>
</feature>
<evidence type="ECO:0000256" key="9">
    <source>
        <dbReference type="ARBA" id="ARBA00022837"/>
    </source>
</evidence>
<evidence type="ECO:0000313" key="16">
    <source>
        <dbReference type="Proteomes" id="UP001302676"/>
    </source>
</evidence>
<organism evidence="15 16">
    <name type="scientific">Dichotomopilus funicola</name>
    <dbReference type="NCBI Taxonomy" id="1934379"/>
    <lineage>
        <taxon>Eukaryota</taxon>
        <taxon>Fungi</taxon>
        <taxon>Dikarya</taxon>
        <taxon>Ascomycota</taxon>
        <taxon>Pezizomycotina</taxon>
        <taxon>Sordariomycetes</taxon>
        <taxon>Sordariomycetidae</taxon>
        <taxon>Sordariales</taxon>
        <taxon>Chaetomiaceae</taxon>
        <taxon>Dichotomopilus</taxon>
    </lineage>
</organism>
<evidence type="ECO:0000256" key="7">
    <source>
        <dbReference type="ARBA" id="ARBA00022801"/>
    </source>
</evidence>
<evidence type="ECO:0000256" key="11">
    <source>
        <dbReference type="PROSITE-ProRule" id="PRU01032"/>
    </source>
</evidence>
<accession>A0AAN6V017</accession>
<dbReference type="GeneID" id="87814311"/>
<comment type="caution">
    <text evidence="15">The sequence shown here is derived from an EMBL/GenBank/DDBJ whole genome shotgun (WGS) entry which is preliminary data.</text>
</comment>
<dbReference type="EMBL" id="MU853600">
    <property type="protein sequence ID" value="KAK4142184.1"/>
    <property type="molecule type" value="Genomic_DNA"/>
</dbReference>
<dbReference type="PANTHER" id="PTHR14218:SF15">
    <property type="entry name" value="TRIPEPTIDYL-PEPTIDASE 1"/>
    <property type="match status" value="1"/>
</dbReference>
<comment type="function">
    <text evidence="2">Secreted tripeptidyl-peptidase which degrades proteins at acidic pHs and is involved in virulence.</text>
</comment>
<keyword evidence="10" id="KW-0865">Zymogen</keyword>
<feature type="compositionally biased region" description="Basic and acidic residues" evidence="12">
    <location>
        <begin position="77"/>
        <end position="90"/>
    </location>
</feature>
<evidence type="ECO:0000256" key="13">
    <source>
        <dbReference type="SAM" id="SignalP"/>
    </source>
</evidence>
<feature type="active site" description="Charge relay system" evidence="11">
    <location>
        <position position="336"/>
    </location>
</feature>
<comment type="subcellular location">
    <subcellularLocation>
        <location evidence="3">Secreted</location>
        <location evidence="3">Extracellular space</location>
    </subcellularLocation>
</comment>
<keyword evidence="13" id="KW-0732">Signal</keyword>
<feature type="signal peptide" evidence="13">
    <location>
        <begin position="1"/>
        <end position="16"/>
    </location>
</feature>
<evidence type="ECO:0000256" key="6">
    <source>
        <dbReference type="ARBA" id="ARBA00022723"/>
    </source>
</evidence>
<gene>
    <name evidence="15" type="ORF">C8A04DRAFT_13410</name>
</gene>
<feature type="binding site" evidence="11">
    <location>
        <position position="631"/>
    </location>
    <ligand>
        <name>Ca(2+)</name>
        <dbReference type="ChEBI" id="CHEBI:29108"/>
    </ligand>
</feature>
<dbReference type="SUPFAM" id="SSF54897">
    <property type="entry name" value="Protease propeptides/inhibitors"/>
    <property type="match status" value="1"/>
</dbReference>
<keyword evidence="9 11" id="KW-0106">Calcium</keyword>
<dbReference type="AlphaFoldDB" id="A0AAN6V017"/>
<sequence>MRTSIFTLLLAPLAQAASSVILEEAKSIPSGWTFLGNANASDTLTLFVALHEPGIDALKSKLHARQQPGHPSFGKHLSREEVNEHREPSEDVHRAVSTWLKSGGVQEIQDQGSLLSFEASAGTVKTLFQADLGYYRHEDSERAPVLRARSYRVPASLRESISFVHPLSSFMPPRVGKSERESRKSTATTQQQGNAAALKAATSGDEPEETSTDEVCTSTTLTTSTQTKATTSQPTLWFPSDPDPSNPFPNEPCLVATVPDCIKQLYNISYTPTNTSAPSPVRLGVAGFLEQYILHSDVSSFLTTLAPTLPPTYNFTISLHHNATNPQDSPHHAGLEASLDIQYALALGYPTNVIYYLTGGRSTQLDPATGTVLPISQTDNEPFLELLTDLLALPDSSIPHVLSISYADDEPSVPRAYAERVCDLFAALTARGTTILAATGDGGAAGTGRSQCFDRETQQRRLVPTFPAGCPYVTAVGATENEAPPLKGAVFSAGGFSEYFSRPEWQDQAVGGYLAGTGNVTVPATELFNYTGRAVPDISAIGAGFQIVMGGGPAQVLGTSASTPVMSAMVALVNDARMREGRGSLGWLNPRLYELAGKGELGLRDVVEGESAGCRFPGQVALSEGWKAGEGFDLVTGLGVVGDFGVFLEALMED</sequence>
<comment type="cofactor">
    <cofactor evidence="11">
        <name>Ca(2+)</name>
        <dbReference type="ChEBI" id="CHEBI:29108"/>
    </cofactor>
    <text evidence="11">Binds 1 Ca(2+) ion per subunit.</text>
</comment>
<feature type="chain" id="PRO_5042976385" description="tripeptidyl-peptidase II" evidence="13">
    <location>
        <begin position="17"/>
        <end position="654"/>
    </location>
</feature>
<dbReference type="SMART" id="SM00944">
    <property type="entry name" value="Pro-kuma_activ"/>
    <property type="match status" value="1"/>
</dbReference>
<feature type="region of interest" description="Disordered" evidence="12">
    <location>
        <begin position="168"/>
        <end position="235"/>
    </location>
</feature>
<dbReference type="InterPro" id="IPR050819">
    <property type="entry name" value="Tripeptidyl-peptidase_I"/>
</dbReference>
<dbReference type="PROSITE" id="PS00138">
    <property type="entry name" value="SUBTILASE_SER"/>
    <property type="match status" value="1"/>
</dbReference>
<reference evidence="15" key="2">
    <citation type="submission" date="2023-05" db="EMBL/GenBank/DDBJ databases">
        <authorList>
            <consortium name="Lawrence Berkeley National Laboratory"/>
            <person name="Steindorff A."/>
            <person name="Hensen N."/>
            <person name="Bonometti L."/>
            <person name="Westerberg I."/>
            <person name="Brannstrom I.O."/>
            <person name="Guillou S."/>
            <person name="Cros-Aarteil S."/>
            <person name="Calhoun S."/>
            <person name="Haridas S."/>
            <person name="Kuo A."/>
            <person name="Mondo S."/>
            <person name="Pangilinan J."/>
            <person name="Riley R."/>
            <person name="Labutti K."/>
            <person name="Andreopoulos B."/>
            <person name="Lipzen A."/>
            <person name="Chen C."/>
            <person name="Yanf M."/>
            <person name="Daum C."/>
            <person name="Ng V."/>
            <person name="Clum A."/>
            <person name="Ohm R."/>
            <person name="Martin F."/>
            <person name="Silar P."/>
            <person name="Natvig D."/>
            <person name="Lalanne C."/>
            <person name="Gautier V."/>
            <person name="Ament-Velasquez S.L."/>
            <person name="Kruys A."/>
            <person name="Hutchinson M.I."/>
            <person name="Powell A.J."/>
            <person name="Barry K."/>
            <person name="Miller A.N."/>
            <person name="Grigoriev I.V."/>
            <person name="Debuchy R."/>
            <person name="Gladieux P."/>
            <person name="Thoren M.H."/>
            <person name="Johannesson H."/>
        </authorList>
    </citation>
    <scope>NUCLEOTIDE SEQUENCE</scope>
    <source>
        <strain evidence="15">CBS 141.50</strain>
    </source>
</reference>
<proteinExistence type="predicted"/>
<dbReference type="GO" id="GO:0006508">
    <property type="term" value="P:proteolysis"/>
    <property type="evidence" value="ECO:0007669"/>
    <property type="project" value="UniProtKB-KW"/>
</dbReference>
<dbReference type="Proteomes" id="UP001302676">
    <property type="component" value="Unassembled WGS sequence"/>
</dbReference>
<dbReference type="Pfam" id="PF09286">
    <property type="entry name" value="Pro-kuma_activ"/>
    <property type="match status" value="1"/>
</dbReference>
<dbReference type="CDD" id="cd11377">
    <property type="entry name" value="Pro-peptidase_S53"/>
    <property type="match status" value="1"/>
</dbReference>
<feature type="compositionally biased region" description="Low complexity" evidence="12">
    <location>
        <begin position="186"/>
        <end position="197"/>
    </location>
</feature>
<dbReference type="SUPFAM" id="SSF52743">
    <property type="entry name" value="Subtilisin-like"/>
    <property type="match status" value="1"/>
</dbReference>
<evidence type="ECO:0000313" key="15">
    <source>
        <dbReference type="EMBL" id="KAK4142184.1"/>
    </source>
</evidence>
<feature type="active site" description="Charge relay system" evidence="11">
    <location>
        <position position="340"/>
    </location>
</feature>
<evidence type="ECO:0000256" key="2">
    <source>
        <dbReference type="ARBA" id="ARBA00002451"/>
    </source>
</evidence>
<name>A0AAN6V017_9PEZI</name>
<dbReference type="PANTHER" id="PTHR14218">
    <property type="entry name" value="PROTEASE S8 TRIPEPTIDYL PEPTIDASE I CLN2"/>
    <property type="match status" value="1"/>
</dbReference>
<feature type="active site" description="Charge relay system" evidence="11">
    <location>
        <position position="560"/>
    </location>
</feature>
<feature type="binding site" evidence="11">
    <location>
        <position position="606"/>
    </location>
    <ligand>
        <name>Ca(2+)</name>
        <dbReference type="ChEBI" id="CHEBI:29108"/>
    </ligand>
</feature>
<dbReference type="GO" id="GO:0008240">
    <property type="term" value="F:tripeptidyl-peptidase activity"/>
    <property type="evidence" value="ECO:0007669"/>
    <property type="project" value="UniProtKB-EC"/>
</dbReference>
<dbReference type="GO" id="GO:0004252">
    <property type="term" value="F:serine-type endopeptidase activity"/>
    <property type="evidence" value="ECO:0007669"/>
    <property type="project" value="UniProtKB-UniRule"/>
</dbReference>
<evidence type="ECO:0000256" key="1">
    <source>
        <dbReference type="ARBA" id="ARBA00001910"/>
    </source>
</evidence>
<evidence type="ECO:0000256" key="8">
    <source>
        <dbReference type="ARBA" id="ARBA00022825"/>
    </source>
</evidence>
<dbReference type="CDD" id="cd04056">
    <property type="entry name" value="Peptidases_S53"/>
    <property type="match status" value="1"/>
</dbReference>
<evidence type="ECO:0000256" key="10">
    <source>
        <dbReference type="ARBA" id="ARBA00023145"/>
    </source>
</evidence>
<keyword evidence="7 11" id="KW-0378">Hydrolase</keyword>
<dbReference type="Gene3D" id="3.40.50.200">
    <property type="entry name" value="Peptidase S8/S53 domain"/>
    <property type="match status" value="1"/>
</dbReference>
<dbReference type="InterPro" id="IPR023828">
    <property type="entry name" value="Peptidase_S8_Ser-AS"/>
</dbReference>
<feature type="compositionally biased region" description="Low complexity" evidence="12">
    <location>
        <begin position="213"/>
        <end position="235"/>
    </location>
</feature>
<dbReference type="Pfam" id="PF00082">
    <property type="entry name" value="Peptidase_S8"/>
    <property type="match status" value="1"/>
</dbReference>
<dbReference type="EC" id="3.4.14.10" evidence="4"/>
<keyword evidence="6 11" id="KW-0479">Metal-binding</keyword>
<evidence type="ECO:0000256" key="4">
    <source>
        <dbReference type="ARBA" id="ARBA00012462"/>
    </source>
</evidence>
<protein>
    <recommendedName>
        <fullName evidence="4">tripeptidyl-peptidase II</fullName>
        <ecNumber evidence="4">3.4.14.10</ecNumber>
    </recommendedName>
</protein>
<evidence type="ECO:0000256" key="3">
    <source>
        <dbReference type="ARBA" id="ARBA00004239"/>
    </source>
</evidence>
<dbReference type="InterPro" id="IPR015366">
    <property type="entry name" value="S53_propep"/>
</dbReference>
<reference evidence="15" key="1">
    <citation type="journal article" date="2023" name="Mol. Phylogenet. Evol.">
        <title>Genome-scale phylogeny and comparative genomics of the fungal order Sordariales.</title>
        <authorList>
            <person name="Hensen N."/>
            <person name="Bonometti L."/>
            <person name="Westerberg I."/>
            <person name="Brannstrom I.O."/>
            <person name="Guillou S."/>
            <person name="Cros-Aarteil S."/>
            <person name="Calhoun S."/>
            <person name="Haridas S."/>
            <person name="Kuo A."/>
            <person name="Mondo S."/>
            <person name="Pangilinan J."/>
            <person name="Riley R."/>
            <person name="LaButti K."/>
            <person name="Andreopoulos B."/>
            <person name="Lipzen A."/>
            <person name="Chen C."/>
            <person name="Yan M."/>
            <person name="Daum C."/>
            <person name="Ng V."/>
            <person name="Clum A."/>
            <person name="Steindorff A."/>
            <person name="Ohm R.A."/>
            <person name="Martin F."/>
            <person name="Silar P."/>
            <person name="Natvig D.O."/>
            <person name="Lalanne C."/>
            <person name="Gautier V."/>
            <person name="Ament-Velasquez S.L."/>
            <person name="Kruys A."/>
            <person name="Hutchinson M.I."/>
            <person name="Powell A.J."/>
            <person name="Barry K."/>
            <person name="Miller A.N."/>
            <person name="Grigoriev I.V."/>
            <person name="Debuchy R."/>
            <person name="Gladieux P."/>
            <person name="Hiltunen Thoren M."/>
            <person name="Johannesson H."/>
        </authorList>
    </citation>
    <scope>NUCLEOTIDE SEQUENCE</scope>
    <source>
        <strain evidence="15">CBS 141.50</strain>
    </source>
</reference>
<comment type="catalytic activity">
    <reaction evidence="1">
        <text>Release of an N-terminal tripeptide from a polypeptide.</text>
        <dbReference type="EC" id="3.4.14.10"/>
    </reaction>
</comment>
<keyword evidence="16" id="KW-1185">Reference proteome</keyword>
<dbReference type="InterPro" id="IPR000209">
    <property type="entry name" value="Peptidase_S8/S53_dom"/>
</dbReference>
<feature type="binding site" evidence="11">
    <location>
        <position position="605"/>
    </location>
    <ligand>
        <name>Ca(2+)</name>
        <dbReference type="ChEBI" id="CHEBI:29108"/>
    </ligand>
</feature>
<dbReference type="InterPro" id="IPR030400">
    <property type="entry name" value="Sedolisin_dom"/>
</dbReference>
<dbReference type="InterPro" id="IPR036852">
    <property type="entry name" value="Peptidase_S8/S53_dom_sf"/>
</dbReference>
<dbReference type="GO" id="GO:0046872">
    <property type="term" value="F:metal ion binding"/>
    <property type="evidence" value="ECO:0007669"/>
    <property type="project" value="UniProtKB-UniRule"/>
</dbReference>
<feature type="domain" description="Peptidase S53" evidence="14">
    <location>
        <begin position="256"/>
        <end position="653"/>
    </location>
</feature>
<evidence type="ECO:0000256" key="5">
    <source>
        <dbReference type="ARBA" id="ARBA00022670"/>
    </source>
</evidence>
<dbReference type="RefSeq" id="XP_062635555.1">
    <property type="nucleotide sequence ID" value="XM_062777698.1"/>
</dbReference>
<keyword evidence="8 11" id="KW-0720">Serine protease</keyword>